<dbReference type="KEGG" id="cben:EG339_02635"/>
<name>A0A3G6T710_9FLAO</name>
<accession>A0A3G6T710</accession>
<gene>
    <name evidence="1" type="ORF">EG339_02635</name>
</gene>
<keyword evidence="2" id="KW-1185">Reference proteome</keyword>
<dbReference type="AlphaFoldDB" id="A0A3G6T710"/>
<evidence type="ECO:0000313" key="1">
    <source>
        <dbReference type="EMBL" id="AZB23593.1"/>
    </source>
</evidence>
<dbReference type="EMBL" id="CP033932">
    <property type="protein sequence ID" value="AZB23593.1"/>
    <property type="molecule type" value="Genomic_DNA"/>
</dbReference>
<reference evidence="2" key="1">
    <citation type="submission" date="2018-11" db="EMBL/GenBank/DDBJ databases">
        <title>Proposal to divide the Flavobacteriaceae and reorganize its genera based on Amino Acid Identity values calculated from whole genome sequences.</title>
        <authorList>
            <person name="Nicholson A.C."/>
            <person name="Gulvik C.A."/>
            <person name="Whitney A.M."/>
            <person name="Humrighouse B.W."/>
            <person name="Bell M."/>
            <person name="Holmes B."/>
            <person name="Steigerwalt A.G."/>
            <person name="Villarma A."/>
            <person name="Sheth M."/>
            <person name="Batra D."/>
            <person name="Pryor J."/>
            <person name="Bernardet J.-F."/>
            <person name="Hugo C."/>
            <person name="Kampfer P."/>
            <person name="Newman J."/>
            <person name="McQuiston J.R."/>
        </authorList>
    </citation>
    <scope>NUCLEOTIDE SEQUENCE [LARGE SCALE GENOMIC DNA]</scope>
    <source>
        <strain evidence="2">G0229</strain>
    </source>
</reference>
<sequence>MGIEPRFNMNQINSYLQERINTLDELMIRNLNYLGMECVNLAKNLDTYQDQTGNLRNSIGYVVVKHGNVLSSVFTNEASGPESGNNDKSGKDIGEAYAKELAKDFGNGYAVIVVAGMDYASYVEDIHHLDVLKPAEVLAKTRINQIAKSIVNTMRRAQ</sequence>
<organism evidence="1 2">
    <name type="scientific">Chryseobacterium bernardetii</name>
    <dbReference type="NCBI Taxonomy" id="1241978"/>
    <lineage>
        <taxon>Bacteria</taxon>
        <taxon>Pseudomonadati</taxon>
        <taxon>Bacteroidota</taxon>
        <taxon>Flavobacteriia</taxon>
        <taxon>Flavobacteriales</taxon>
        <taxon>Weeksellaceae</taxon>
        <taxon>Chryseobacterium group</taxon>
        <taxon>Chryseobacterium</taxon>
    </lineage>
</organism>
<dbReference type="Proteomes" id="UP000271193">
    <property type="component" value="Chromosome"/>
</dbReference>
<evidence type="ECO:0000313" key="2">
    <source>
        <dbReference type="Proteomes" id="UP000271193"/>
    </source>
</evidence>
<protein>
    <submittedName>
        <fullName evidence="1">Uncharacterized protein</fullName>
    </submittedName>
</protein>
<proteinExistence type="predicted"/>